<feature type="region of interest" description="Disordered" evidence="1">
    <location>
        <begin position="1"/>
        <end position="43"/>
    </location>
</feature>
<dbReference type="HOGENOM" id="CLU_2654781_0_0_1"/>
<accession>A0A0C3C386</accession>
<dbReference type="AlphaFoldDB" id="A0A0C3C386"/>
<sequence>MLVYPHIIIHEQEEIPESSADRDKNRRPSERAKRGGGKGFQNRPILRDEGRVICLALGLPSAYQYRTIIIFSALPR</sequence>
<dbReference type="EMBL" id="KN831776">
    <property type="protein sequence ID" value="KIM43365.1"/>
    <property type="molecule type" value="Genomic_DNA"/>
</dbReference>
<evidence type="ECO:0000313" key="2">
    <source>
        <dbReference type="EMBL" id="KIM43365.1"/>
    </source>
</evidence>
<reference evidence="2 3" key="1">
    <citation type="submission" date="2014-04" db="EMBL/GenBank/DDBJ databases">
        <authorList>
            <consortium name="DOE Joint Genome Institute"/>
            <person name="Kuo A."/>
            <person name="Gay G."/>
            <person name="Dore J."/>
            <person name="Kohler A."/>
            <person name="Nagy L.G."/>
            <person name="Floudas D."/>
            <person name="Copeland A."/>
            <person name="Barry K.W."/>
            <person name="Cichocki N."/>
            <person name="Veneault-Fourrey C."/>
            <person name="LaButti K."/>
            <person name="Lindquist E.A."/>
            <person name="Lipzen A."/>
            <person name="Lundell T."/>
            <person name="Morin E."/>
            <person name="Murat C."/>
            <person name="Sun H."/>
            <person name="Tunlid A."/>
            <person name="Henrissat B."/>
            <person name="Grigoriev I.V."/>
            <person name="Hibbett D.S."/>
            <person name="Martin F."/>
            <person name="Nordberg H.P."/>
            <person name="Cantor M.N."/>
            <person name="Hua S.X."/>
        </authorList>
    </citation>
    <scope>NUCLEOTIDE SEQUENCE [LARGE SCALE GENOMIC DNA]</scope>
    <source>
        <strain evidence="3">h7</strain>
    </source>
</reference>
<organism evidence="2 3">
    <name type="scientific">Hebeloma cylindrosporum</name>
    <dbReference type="NCBI Taxonomy" id="76867"/>
    <lineage>
        <taxon>Eukaryota</taxon>
        <taxon>Fungi</taxon>
        <taxon>Dikarya</taxon>
        <taxon>Basidiomycota</taxon>
        <taxon>Agaricomycotina</taxon>
        <taxon>Agaricomycetes</taxon>
        <taxon>Agaricomycetidae</taxon>
        <taxon>Agaricales</taxon>
        <taxon>Agaricineae</taxon>
        <taxon>Hymenogastraceae</taxon>
        <taxon>Hebeloma</taxon>
    </lineage>
</organism>
<evidence type="ECO:0000313" key="3">
    <source>
        <dbReference type="Proteomes" id="UP000053424"/>
    </source>
</evidence>
<proteinExistence type="predicted"/>
<gene>
    <name evidence="2" type="ORF">M413DRAFT_402862</name>
</gene>
<name>A0A0C3C386_HEBCY</name>
<feature type="compositionally biased region" description="Basic and acidic residues" evidence="1">
    <location>
        <begin position="8"/>
        <end position="33"/>
    </location>
</feature>
<protein>
    <submittedName>
        <fullName evidence="2">Uncharacterized protein</fullName>
    </submittedName>
</protein>
<evidence type="ECO:0000256" key="1">
    <source>
        <dbReference type="SAM" id="MobiDB-lite"/>
    </source>
</evidence>
<keyword evidence="3" id="KW-1185">Reference proteome</keyword>
<dbReference type="Proteomes" id="UP000053424">
    <property type="component" value="Unassembled WGS sequence"/>
</dbReference>
<reference evidence="3" key="2">
    <citation type="submission" date="2015-01" db="EMBL/GenBank/DDBJ databases">
        <title>Evolutionary Origins and Diversification of the Mycorrhizal Mutualists.</title>
        <authorList>
            <consortium name="DOE Joint Genome Institute"/>
            <consortium name="Mycorrhizal Genomics Consortium"/>
            <person name="Kohler A."/>
            <person name="Kuo A."/>
            <person name="Nagy L.G."/>
            <person name="Floudas D."/>
            <person name="Copeland A."/>
            <person name="Barry K.W."/>
            <person name="Cichocki N."/>
            <person name="Veneault-Fourrey C."/>
            <person name="LaButti K."/>
            <person name="Lindquist E.A."/>
            <person name="Lipzen A."/>
            <person name="Lundell T."/>
            <person name="Morin E."/>
            <person name="Murat C."/>
            <person name="Riley R."/>
            <person name="Ohm R."/>
            <person name="Sun H."/>
            <person name="Tunlid A."/>
            <person name="Henrissat B."/>
            <person name="Grigoriev I.V."/>
            <person name="Hibbett D.S."/>
            <person name="Martin F."/>
        </authorList>
    </citation>
    <scope>NUCLEOTIDE SEQUENCE [LARGE SCALE GENOMIC DNA]</scope>
    <source>
        <strain evidence="3">h7</strain>
    </source>
</reference>